<sequence>MRIIIGLAALARSGKDTIASMLLKHENVSAFALADPLKAGCQALFGLSDEQAWDDAFKEIEIPLWQMSPRQMFQQVGTDWLRNHNANHWLMRADRHINQPPISPPSPTADQLKSSDAPIRLAAQAFFGLTDAQTWDETLESEIDPFWGMFPLQIFELIENLCEKYLPAYRETRSKLDVETLSMNHTKSKLTDIIIIKDIRFENEAEYLRSHNGRIWHIIRPNAEKVQSHSSEFGIKIKDGDLVIKNSGTLQELEQQVQSAWSEILPSH</sequence>
<protein>
    <submittedName>
        <fullName evidence="1">Uncharacterized protein</fullName>
    </submittedName>
</protein>
<dbReference type="Proteomes" id="UP001158048">
    <property type="component" value="Unassembled WGS sequence"/>
</dbReference>
<evidence type="ECO:0000313" key="2">
    <source>
        <dbReference type="Proteomes" id="UP001158048"/>
    </source>
</evidence>
<organism evidence="1 2">
    <name type="scientific">Pseudomonas helmanticensis</name>
    <dbReference type="NCBI Taxonomy" id="1471381"/>
    <lineage>
        <taxon>Bacteria</taxon>
        <taxon>Pseudomonadati</taxon>
        <taxon>Pseudomonadota</taxon>
        <taxon>Gammaproteobacteria</taxon>
        <taxon>Pseudomonadales</taxon>
        <taxon>Pseudomonadaceae</taxon>
        <taxon>Pseudomonas</taxon>
    </lineage>
</organism>
<evidence type="ECO:0000313" key="1">
    <source>
        <dbReference type="EMBL" id="SMQ30273.1"/>
    </source>
</evidence>
<keyword evidence="2" id="KW-1185">Reference proteome</keyword>
<comment type="caution">
    <text evidence="1">The sequence shown here is derived from an EMBL/GenBank/DDBJ whole genome shotgun (WGS) entry which is preliminary data.</text>
</comment>
<proteinExistence type="predicted"/>
<reference evidence="1" key="1">
    <citation type="submission" date="2017-05" db="EMBL/GenBank/DDBJ databases">
        <authorList>
            <person name="Varghese N."/>
            <person name="Submissions S."/>
        </authorList>
    </citation>
    <scope>NUCLEOTIDE SEQUENCE</scope>
    <source>
        <strain evidence="1">LMG 28168</strain>
    </source>
</reference>
<accession>A0ACD2UD70</accession>
<name>A0ACD2UD70_9PSED</name>
<dbReference type="EMBL" id="FXUY01000002">
    <property type="protein sequence ID" value="SMQ30273.1"/>
    <property type="molecule type" value="Genomic_DNA"/>
</dbReference>
<gene>
    <name evidence="1" type="ORF">SAMN04488483_5323</name>
</gene>